<evidence type="ECO:0000256" key="10">
    <source>
        <dbReference type="ARBA" id="ARBA00023136"/>
    </source>
</evidence>
<keyword evidence="2" id="KW-1003">Cell membrane</keyword>
<accession>A0A0L8A4P6</accession>
<evidence type="ECO:0000259" key="12">
    <source>
        <dbReference type="Pfam" id="PF00892"/>
    </source>
</evidence>
<reference evidence="13 14" key="1">
    <citation type="journal article" date="2012" name="J. Bacteriol.">
        <title>Genome sequence of a novel nicotine-degrading strain, Pseudomonas geniculata N1.</title>
        <authorList>
            <person name="Tang H."/>
            <person name="Yu H."/>
            <person name="Tai C."/>
            <person name="Huang K."/>
            <person name="Liu Y."/>
            <person name="Wang L."/>
            <person name="Yao Y."/>
            <person name="Wu G."/>
            <person name="Xu P."/>
        </authorList>
    </citation>
    <scope>NUCLEOTIDE SEQUENCE [LARGE SCALE GENOMIC DNA]</scope>
    <source>
        <strain evidence="13 14">N1</strain>
    </source>
</reference>
<comment type="subcellular location">
    <subcellularLocation>
        <location evidence="1">Cell membrane</location>
        <topology evidence="1">Multi-pass membrane protein</topology>
    </subcellularLocation>
</comment>
<keyword evidence="5" id="KW-0441">Lipid A biosynthesis</keyword>
<dbReference type="Proteomes" id="UP000036890">
    <property type="component" value="Unassembled WGS sequence"/>
</dbReference>
<keyword evidence="4" id="KW-0997">Cell inner membrane</keyword>
<dbReference type="AlphaFoldDB" id="A0A0L8A4P6"/>
<gene>
    <name evidence="13" type="ORF">W7K_20480</name>
</gene>
<dbReference type="PANTHER" id="PTHR30561:SF9">
    <property type="entry name" value="4-AMINO-4-DEOXY-L-ARABINOSE-PHOSPHOUNDECAPRENOL FLIPPASE SUBUNIT ARNF-RELATED"/>
    <property type="match status" value="1"/>
</dbReference>
<evidence type="ECO:0000256" key="11">
    <source>
        <dbReference type="SAM" id="Phobius"/>
    </source>
</evidence>
<dbReference type="Pfam" id="PF00892">
    <property type="entry name" value="EamA"/>
    <property type="match status" value="1"/>
</dbReference>
<feature type="domain" description="EamA" evidence="12">
    <location>
        <begin position="45"/>
        <end position="117"/>
    </location>
</feature>
<evidence type="ECO:0000256" key="3">
    <source>
        <dbReference type="ARBA" id="ARBA00022516"/>
    </source>
</evidence>
<comment type="caution">
    <text evidence="13">The sequence shown here is derived from an EMBL/GenBank/DDBJ whole genome shotgun (WGS) entry which is preliminary data.</text>
</comment>
<dbReference type="InterPro" id="IPR037185">
    <property type="entry name" value="EmrE-like"/>
</dbReference>
<evidence type="ECO:0000313" key="13">
    <source>
        <dbReference type="EMBL" id="KOE97305.1"/>
    </source>
</evidence>
<feature type="transmembrane region" description="Helical" evidence="11">
    <location>
        <begin position="75"/>
        <end position="94"/>
    </location>
</feature>
<dbReference type="RefSeq" id="WP_010480655.1">
    <property type="nucleotide sequence ID" value="NZ_AJLO02000046.1"/>
</dbReference>
<dbReference type="GO" id="GO:0009245">
    <property type="term" value="P:lipid A biosynthetic process"/>
    <property type="evidence" value="ECO:0007669"/>
    <property type="project" value="UniProtKB-KW"/>
</dbReference>
<dbReference type="EMBL" id="AJLO02000046">
    <property type="protein sequence ID" value="KOE97305.1"/>
    <property type="molecule type" value="Genomic_DNA"/>
</dbReference>
<evidence type="ECO:0000256" key="7">
    <source>
        <dbReference type="ARBA" id="ARBA00022985"/>
    </source>
</evidence>
<evidence type="ECO:0000256" key="2">
    <source>
        <dbReference type="ARBA" id="ARBA00022475"/>
    </source>
</evidence>
<evidence type="ECO:0000256" key="6">
    <source>
        <dbReference type="ARBA" id="ARBA00022692"/>
    </source>
</evidence>
<evidence type="ECO:0000256" key="9">
    <source>
        <dbReference type="ARBA" id="ARBA00023098"/>
    </source>
</evidence>
<evidence type="ECO:0000256" key="5">
    <source>
        <dbReference type="ARBA" id="ARBA00022556"/>
    </source>
</evidence>
<protein>
    <recommendedName>
        <fullName evidence="12">EamA domain-containing protein</fullName>
    </recommendedName>
</protein>
<dbReference type="OrthoDB" id="517481at2"/>
<keyword evidence="10 11" id="KW-0472">Membrane</keyword>
<dbReference type="GO" id="GO:0009103">
    <property type="term" value="P:lipopolysaccharide biosynthetic process"/>
    <property type="evidence" value="ECO:0007669"/>
    <property type="project" value="UniProtKB-KW"/>
</dbReference>
<evidence type="ECO:0000256" key="1">
    <source>
        <dbReference type="ARBA" id="ARBA00004651"/>
    </source>
</evidence>
<feature type="transmembrane region" description="Helical" evidence="11">
    <location>
        <begin position="100"/>
        <end position="117"/>
    </location>
</feature>
<organism evidence="13 14">
    <name type="scientific">Stenotrophomonas geniculata N1</name>
    <dbReference type="NCBI Taxonomy" id="1167641"/>
    <lineage>
        <taxon>Bacteria</taxon>
        <taxon>Pseudomonadati</taxon>
        <taxon>Pseudomonadota</taxon>
        <taxon>Gammaproteobacteria</taxon>
        <taxon>Lysobacterales</taxon>
        <taxon>Lysobacteraceae</taxon>
        <taxon>Stenotrophomonas</taxon>
    </lineage>
</organism>
<keyword evidence="6 11" id="KW-0812">Transmembrane</keyword>
<keyword evidence="9" id="KW-0443">Lipid metabolism</keyword>
<dbReference type="PANTHER" id="PTHR30561">
    <property type="entry name" value="SMR FAMILY PROTON-DEPENDENT DRUG EFFLUX TRANSPORTER SUGE"/>
    <property type="match status" value="1"/>
</dbReference>
<evidence type="ECO:0000256" key="8">
    <source>
        <dbReference type="ARBA" id="ARBA00022989"/>
    </source>
</evidence>
<feature type="transmembrane region" description="Helical" evidence="11">
    <location>
        <begin position="40"/>
        <end position="63"/>
    </location>
</feature>
<sequence length="121" mass="13015">MSYVFIALTILLTVYGQLMLKWQVSLNPGATIDGLNPRAVITLLLNPWVISAFAAAFGASLCWMAAIGRMPLSKAYPFTALSFPLVATLAVWLFRESFDSHKIAGTALIILGVIVLSRSGA</sequence>
<dbReference type="InterPro" id="IPR000390">
    <property type="entry name" value="Small_drug/metabolite_transptr"/>
</dbReference>
<keyword evidence="3" id="KW-0444">Lipid biosynthesis</keyword>
<dbReference type="GO" id="GO:0005886">
    <property type="term" value="C:plasma membrane"/>
    <property type="evidence" value="ECO:0007669"/>
    <property type="project" value="UniProtKB-SubCell"/>
</dbReference>
<name>A0A0L8A4P6_9GAMM</name>
<keyword evidence="8 11" id="KW-1133">Transmembrane helix</keyword>
<dbReference type="GO" id="GO:0022857">
    <property type="term" value="F:transmembrane transporter activity"/>
    <property type="evidence" value="ECO:0007669"/>
    <property type="project" value="InterPro"/>
</dbReference>
<evidence type="ECO:0000313" key="14">
    <source>
        <dbReference type="Proteomes" id="UP000036890"/>
    </source>
</evidence>
<dbReference type="SUPFAM" id="SSF103481">
    <property type="entry name" value="Multidrug resistance efflux transporter EmrE"/>
    <property type="match status" value="1"/>
</dbReference>
<proteinExistence type="predicted"/>
<dbReference type="Gene3D" id="1.10.3730.20">
    <property type="match status" value="1"/>
</dbReference>
<evidence type="ECO:0000256" key="4">
    <source>
        <dbReference type="ARBA" id="ARBA00022519"/>
    </source>
</evidence>
<keyword evidence="7" id="KW-0448">Lipopolysaccharide biosynthesis</keyword>
<dbReference type="InterPro" id="IPR000620">
    <property type="entry name" value="EamA_dom"/>
</dbReference>